<organism evidence="1 2">
    <name type="scientific">Penicillium subrubescens</name>
    <dbReference type="NCBI Taxonomy" id="1316194"/>
    <lineage>
        <taxon>Eukaryota</taxon>
        <taxon>Fungi</taxon>
        <taxon>Dikarya</taxon>
        <taxon>Ascomycota</taxon>
        <taxon>Pezizomycotina</taxon>
        <taxon>Eurotiomycetes</taxon>
        <taxon>Eurotiomycetidae</taxon>
        <taxon>Eurotiales</taxon>
        <taxon>Aspergillaceae</taxon>
        <taxon>Penicillium</taxon>
    </lineage>
</organism>
<dbReference type="GO" id="GO:0030327">
    <property type="term" value="P:prenylated protein catabolic process"/>
    <property type="evidence" value="ECO:0007669"/>
    <property type="project" value="TreeGrafter"/>
</dbReference>
<dbReference type="InterPro" id="IPR036188">
    <property type="entry name" value="FAD/NAD-bd_sf"/>
</dbReference>
<protein>
    <submittedName>
        <fullName evidence="1">Uncharacterized protein</fullName>
    </submittedName>
</protein>
<dbReference type="PANTHER" id="PTHR15944:SF0">
    <property type="entry name" value="PRENYLCYSTEINE LYASE DOMAIN-CONTAINING PROTEIN"/>
    <property type="match status" value="1"/>
</dbReference>
<gene>
    <name evidence="1" type="ORF">PENSUB_1190</name>
</gene>
<evidence type="ECO:0000313" key="2">
    <source>
        <dbReference type="Proteomes" id="UP000186955"/>
    </source>
</evidence>
<dbReference type="SUPFAM" id="SSF51905">
    <property type="entry name" value="FAD/NAD(P)-binding domain"/>
    <property type="match status" value="1"/>
</dbReference>
<dbReference type="InterPro" id="IPR017046">
    <property type="entry name" value="Prenylcysteine_Oxase1"/>
</dbReference>
<dbReference type="EMBL" id="MNBE01000157">
    <property type="protein sequence ID" value="OKP13090.1"/>
    <property type="molecule type" value="Genomic_DNA"/>
</dbReference>
<accession>A0A1Q5UKU5</accession>
<comment type="caution">
    <text evidence="1">The sequence shown here is derived from an EMBL/GenBank/DDBJ whole genome shotgun (WGS) entry which is preliminary data.</text>
</comment>
<dbReference type="PANTHER" id="PTHR15944">
    <property type="entry name" value="FARNESYLCYSTEINE LYASE"/>
    <property type="match status" value="1"/>
</dbReference>
<dbReference type="Gene3D" id="3.50.50.60">
    <property type="entry name" value="FAD/NAD(P)-binding domain"/>
    <property type="match status" value="1"/>
</dbReference>
<dbReference type="Pfam" id="PF13450">
    <property type="entry name" value="NAD_binding_8"/>
    <property type="match status" value="1"/>
</dbReference>
<dbReference type="Proteomes" id="UP000186955">
    <property type="component" value="Unassembled WGS sequence"/>
</dbReference>
<proteinExistence type="predicted"/>
<dbReference type="GO" id="GO:0001735">
    <property type="term" value="F:prenylcysteine oxidase activity"/>
    <property type="evidence" value="ECO:0007669"/>
    <property type="project" value="InterPro"/>
</dbReference>
<sequence>MTPTKVQLARRRRLATNQRGRYSVCKIVGLLCMALAFAGTVRASNSQVGVQNAPLTGVQPKQEPLGGEKDLQNSQSNRVAIIGGGIGGISVARFLINDANQLNSSLQVTIFEKEPQFGGRIRFTQLYGHGTTVNTAGHTFDADDMVIEEIANSTSISLRNWWHNDWNTESRSLLYWMSRRIREKTTGCPAEESVDMTWMEFVGLLRRNVADASVWVRYLGYIREAFSQSGINSGRTNSCNRRTNPPMWAGSRAKAGQSLDLRSRFTGTDGMNANPQKELLWNQHDRIFTGLLGELYDREEFSSHLNSVVTRVTRFSNGTFGVHWTQNTEDGSQEMHMEHFDNVVIAAPFHQTALEIEPPLASEPEKIKYAPIHVTSIVSERLPDSLILQPHGEQWRTSAAFLWPKHLRRQSKGLNTTSLPFISISRDQTAWYEYDTRPNDLTRVVAGELFSDDDIAAIFHGKDEAVTFPNQSCFFPRQAEPDLVRPNCDSVRKEFVLAGGAVDRSSGCVDRPTIAWIYRDYWPNGLPVITRDGKHVDDAELVPGLFYVNGFEGREGASVSKSIASGRKVRDLMLVKYLGMQL</sequence>
<keyword evidence="2" id="KW-1185">Reference proteome</keyword>
<name>A0A1Q5UKU5_9EURO</name>
<dbReference type="OrthoDB" id="437369at2759"/>
<dbReference type="AlphaFoldDB" id="A0A1Q5UKU5"/>
<reference evidence="1 2" key="1">
    <citation type="submission" date="2016-10" db="EMBL/GenBank/DDBJ databases">
        <title>Genome sequence of the ascomycete fungus Penicillium subrubescens.</title>
        <authorList>
            <person name="De Vries R.P."/>
            <person name="Peng M."/>
            <person name="Dilokpimol A."/>
            <person name="Hilden K."/>
            <person name="Makela M.R."/>
            <person name="Grigoriev I."/>
            <person name="Riley R."/>
            <person name="Granchi Z."/>
        </authorList>
    </citation>
    <scope>NUCLEOTIDE SEQUENCE [LARGE SCALE GENOMIC DNA]</scope>
    <source>
        <strain evidence="1 2">CBS 132785</strain>
    </source>
</reference>
<evidence type="ECO:0000313" key="1">
    <source>
        <dbReference type="EMBL" id="OKP13090.1"/>
    </source>
</evidence>